<dbReference type="InterPro" id="IPR003439">
    <property type="entry name" value="ABC_transporter-like_ATP-bd"/>
</dbReference>
<evidence type="ECO:0000256" key="3">
    <source>
        <dbReference type="ARBA" id="ARBA00022448"/>
    </source>
</evidence>
<reference evidence="10 11" key="1">
    <citation type="submission" date="2016-07" db="EMBL/GenBank/DDBJ databases">
        <title>Genome and transcriptome analysis of iron-reducing fermentative bacteria Anoxybacter fermentans.</title>
        <authorList>
            <person name="Zeng X."/>
            <person name="Shao Z."/>
        </authorList>
    </citation>
    <scope>NUCLEOTIDE SEQUENCE [LARGE SCALE GENOMIC DNA]</scope>
    <source>
        <strain evidence="10 11">DY22613</strain>
    </source>
</reference>
<dbReference type="InterPro" id="IPR003593">
    <property type="entry name" value="AAA+_ATPase"/>
</dbReference>
<keyword evidence="4" id="KW-1003">Cell membrane</keyword>
<dbReference type="InterPro" id="IPR050763">
    <property type="entry name" value="ABC_transporter_ATP-binding"/>
</dbReference>
<proteinExistence type="inferred from homology"/>
<keyword evidence="11" id="KW-1185">Reference proteome</keyword>
<keyword evidence="7" id="KW-1278">Translocase</keyword>
<evidence type="ECO:0000256" key="1">
    <source>
        <dbReference type="ARBA" id="ARBA00004236"/>
    </source>
</evidence>
<evidence type="ECO:0000256" key="8">
    <source>
        <dbReference type="ARBA" id="ARBA00023136"/>
    </source>
</evidence>
<evidence type="ECO:0000256" key="6">
    <source>
        <dbReference type="ARBA" id="ARBA00022840"/>
    </source>
</evidence>
<dbReference type="Gene3D" id="3.40.50.300">
    <property type="entry name" value="P-loop containing nucleotide triphosphate hydrolases"/>
    <property type="match status" value="1"/>
</dbReference>
<accession>A0A3Q9HNS3</accession>
<evidence type="ECO:0000256" key="4">
    <source>
        <dbReference type="ARBA" id="ARBA00022475"/>
    </source>
</evidence>
<dbReference type="PANTHER" id="PTHR42711">
    <property type="entry name" value="ABC TRANSPORTER ATP-BINDING PROTEIN"/>
    <property type="match status" value="1"/>
</dbReference>
<dbReference type="KEGG" id="aft:BBF96_01945"/>
<sequence>MNMGTPSIEVTDLKKYFGSVKAVDGISFQVEAGTIFGMLGPNGAGKSTTVETMVGLNKRDGGKISILGLDPEKNPEELKSKIGVQLQSPSLFPRLTVKEIVNLFASFYSDPLSADEVIARVGLEAKVNEQIKNLSGGQRHRLAIALAMVGNGKVIFLDEPTTGLDPQARRQLWDVILQLKEEGVTVFLTTHYMDEAEKLCDHLVIIDHGKIIAQGSPRELINQYFKERAVEFVDPGFSKEERDELKRLDIANRISYEQEEKHIILYTDEISRTITRLMEYAAGIDKPIDDIIVRHATLEDVFLKLTGRGIRE</sequence>
<dbReference type="Proteomes" id="UP000267250">
    <property type="component" value="Chromosome"/>
</dbReference>
<dbReference type="GO" id="GO:0016887">
    <property type="term" value="F:ATP hydrolysis activity"/>
    <property type="evidence" value="ECO:0007669"/>
    <property type="project" value="InterPro"/>
</dbReference>
<feature type="domain" description="ABC transporter" evidence="9">
    <location>
        <begin position="8"/>
        <end position="233"/>
    </location>
</feature>
<dbReference type="GO" id="GO:0005886">
    <property type="term" value="C:plasma membrane"/>
    <property type="evidence" value="ECO:0007669"/>
    <property type="project" value="UniProtKB-SubCell"/>
</dbReference>
<keyword evidence="8" id="KW-0472">Membrane</keyword>
<dbReference type="OrthoDB" id="9804819at2"/>
<dbReference type="Pfam" id="PF00005">
    <property type="entry name" value="ABC_tran"/>
    <property type="match status" value="1"/>
</dbReference>
<keyword evidence="5" id="KW-0547">Nucleotide-binding</keyword>
<dbReference type="InterPro" id="IPR027417">
    <property type="entry name" value="P-loop_NTPase"/>
</dbReference>
<evidence type="ECO:0000256" key="2">
    <source>
        <dbReference type="ARBA" id="ARBA00005417"/>
    </source>
</evidence>
<dbReference type="PANTHER" id="PTHR42711:SF5">
    <property type="entry name" value="ABC TRANSPORTER ATP-BINDING PROTEIN NATA"/>
    <property type="match status" value="1"/>
</dbReference>
<organism evidence="10 11">
    <name type="scientific">Anoxybacter fermentans</name>
    <dbReference type="NCBI Taxonomy" id="1323375"/>
    <lineage>
        <taxon>Bacteria</taxon>
        <taxon>Bacillati</taxon>
        <taxon>Bacillota</taxon>
        <taxon>Clostridia</taxon>
        <taxon>Halanaerobiales</taxon>
        <taxon>Anoxybacter</taxon>
    </lineage>
</organism>
<dbReference type="EMBL" id="CP016379">
    <property type="protein sequence ID" value="AZR72267.1"/>
    <property type="molecule type" value="Genomic_DNA"/>
</dbReference>
<name>A0A3Q9HNS3_9FIRM</name>
<protein>
    <submittedName>
        <fullName evidence="10">ABC transporter</fullName>
    </submittedName>
</protein>
<evidence type="ECO:0000256" key="7">
    <source>
        <dbReference type="ARBA" id="ARBA00022967"/>
    </source>
</evidence>
<comment type="subcellular location">
    <subcellularLocation>
        <location evidence="1">Cell membrane</location>
    </subcellularLocation>
</comment>
<dbReference type="FunFam" id="3.40.50.300:FF:000589">
    <property type="entry name" value="ABC transporter, ATP-binding subunit"/>
    <property type="match status" value="1"/>
</dbReference>
<keyword evidence="6" id="KW-0067">ATP-binding</keyword>
<dbReference type="PROSITE" id="PS50893">
    <property type="entry name" value="ABC_TRANSPORTER_2"/>
    <property type="match status" value="1"/>
</dbReference>
<dbReference type="GO" id="GO:0005524">
    <property type="term" value="F:ATP binding"/>
    <property type="evidence" value="ECO:0007669"/>
    <property type="project" value="UniProtKB-KW"/>
</dbReference>
<gene>
    <name evidence="10" type="ORF">BBF96_01945</name>
</gene>
<evidence type="ECO:0000313" key="10">
    <source>
        <dbReference type="EMBL" id="AZR72267.1"/>
    </source>
</evidence>
<comment type="similarity">
    <text evidence="2">Belongs to the ABC transporter superfamily.</text>
</comment>
<evidence type="ECO:0000313" key="11">
    <source>
        <dbReference type="Proteomes" id="UP000267250"/>
    </source>
</evidence>
<dbReference type="SMART" id="SM00382">
    <property type="entry name" value="AAA"/>
    <property type="match status" value="1"/>
</dbReference>
<evidence type="ECO:0000256" key="5">
    <source>
        <dbReference type="ARBA" id="ARBA00022741"/>
    </source>
</evidence>
<dbReference type="AlphaFoldDB" id="A0A3Q9HNS3"/>
<evidence type="ECO:0000259" key="9">
    <source>
        <dbReference type="PROSITE" id="PS50893"/>
    </source>
</evidence>
<keyword evidence="3" id="KW-0813">Transport</keyword>
<dbReference type="SUPFAM" id="SSF52540">
    <property type="entry name" value="P-loop containing nucleoside triphosphate hydrolases"/>
    <property type="match status" value="1"/>
</dbReference>